<feature type="transmembrane region" description="Helical" evidence="7">
    <location>
        <begin position="231"/>
        <end position="255"/>
    </location>
</feature>
<sequence length="601" mass="68623">MASPSSSRLDAGPGTRDGGDNNDGHDSSDEYLIPTPSSGSSDEEVPLLGNERKGSASTINSSYGITAIGQNPRRRPFWNKGDLEFDEDAIATQESVFDEPTLAERYRPSPDWENIHRFDPSARWTWREERAVVRKIDRRIMSFACIAFMALQLDRANLSQALSDNFLDDLGLSTNDFNLGHSVFRLAFLCIELPSQVLSKRIGPDRFLPIQMCLWSIVSISQFWLQGKKSFIVTRALLALFEGGFIPEIILYLSYFYKSQELSIRVAVFYATMSLANIFAGFISVPLLQMRGFCGLEGWRWLFLIEGVVTFVVGMLAAVLIPPSITETASWFRGKNGWFNKREETIMVNRVLRDDPSKGDMHNRQAITWKLFRQSLLDYDLWPLYILGILWSLPVVPEQQYFTLILRDQGFSTSVTNLLTIPTMFLSMITVTAITHISELYNERSLVSIISQLWALVFLVWLYATDTSEANPWLVWLILTLLIAYPSPHAILVSWNSRNSNSVRLRTISAAIYNMCVQTAGMIGSNIYRSDDRPQYRRGNQVLIGIACFNITIYLVVKVYYMWRNKFKSEKWGTMSEEEKRQYLDASQDAGNKRLEFVFAH</sequence>
<feature type="transmembrane region" description="Helical" evidence="7">
    <location>
        <begin position="301"/>
        <end position="321"/>
    </location>
</feature>
<dbReference type="FunFam" id="1.20.1250.20:FF:000106">
    <property type="entry name" value="MFS transporter, putative"/>
    <property type="match status" value="1"/>
</dbReference>
<protein>
    <recommendedName>
        <fullName evidence="10">Major facilitator superfamily (MFS) profile domain-containing protein</fullName>
    </recommendedName>
</protein>
<dbReference type="EMBL" id="NLAX01001623">
    <property type="protein sequence ID" value="PKS05021.1"/>
    <property type="molecule type" value="Genomic_DNA"/>
</dbReference>
<evidence type="ECO:0000313" key="8">
    <source>
        <dbReference type="EMBL" id="PKS05021.1"/>
    </source>
</evidence>
<dbReference type="GO" id="GO:0022857">
    <property type="term" value="F:transmembrane transporter activity"/>
    <property type="evidence" value="ECO:0007669"/>
    <property type="project" value="InterPro"/>
</dbReference>
<keyword evidence="9" id="KW-1185">Reference proteome</keyword>
<evidence type="ECO:0000256" key="6">
    <source>
        <dbReference type="SAM" id="MobiDB-lite"/>
    </source>
</evidence>
<dbReference type="Proteomes" id="UP000233524">
    <property type="component" value="Unassembled WGS sequence"/>
</dbReference>
<evidence type="ECO:0000256" key="3">
    <source>
        <dbReference type="ARBA" id="ARBA00022692"/>
    </source>
</evidence>
<comment type="subcellular location">
    <subcellularLocation>
        <location evidence="1">Membrane</location>
        <topology evidence="1">Multi-pass membrane protein</topology>
    </subcellularLocation>
</comment>
<feature type="transmembrane region" description="Helical" evidence="7">
    <location>
        <begin position="416"/>
        <end position="434"/>
    </location>
</feature>
<organism evidence="8 9">
    <name type="scientific">Lomentospora prolificans</name>
    <dbReference type="NCBI Taxonomy" id="41688"/>
    <lineage>
        <taxon>Eukaryota</taxon>
        <taxon>Fungi</taxon>
        <taxon>Dikarya</taxon>
        <taxon>Ascomycota</taxon>
        <taxon>Pezizomycotina</taxon>
        <taxon>Sordariomycetes</taxon>
        <taxon>Hypocreomycetidae</taxon>
        <taxon>Microascales</taxon>
        <taxon>Microascaceae</taxon>
        <taxon>Lomentospora</taxon>
    </lineage>
</organism>
<name>A0A2N3MXW5_9PEZI</name>
<dbReference type="Gene3D" id="1.20.1250.20">
    <property type="entry name" value="MFS general substrate transporter like domains"/>
    <property type="match status" value="1"/>
</dbReference>
<evidence type="ECO:0000256" key="5">
    <source>
        <dbReference type="ARBA" id="ARBA00023136"/>
    </source>
</evidence>
<feature type="transmembrane region" description="Helical" evidence="7">
    <location>
        <begin position="476"/>
        <end position="495"/>
    </location>
</feature>
<dbReference type="Pfam" id="PF07690">
    <property type="entry name" value="MFS_1"/>
    <property type="match status" value="1"/>
</dbReference>
<keyword evidence="5 7" id="KW-0472">Membrane</keyword>
<evidence type="ECO:0000256" key="7">
    <source>
        <dbReference type="SAM" id="Phobius"/>
    </source>
</evidence>
<evidence type="ECO:0008006" key="10">
    <source>
        <dbReference type="Google" id="ProtNLM"/>
    </source>
</evidence>
<dbReference type="SUPFAM" id="SSF103473">
    <property type="entry name" value="MFS general substrate transporter"/>
    <property type="match status" value="1"/>
</dbReference>
<keyword evidence="2" id="KW-0813">Transport</keyword>
<dbReference type="InParanoid" id="A0A2N3MXW5"/>
<feature type="transmembrane region" description="Helical" evidence="7">
    <location>
        <begin position="267"/>
        <end position="289"/>
    </location>
</feature>
<proteinExistence type="predicted"/>
<feature type="compositionally biased region" description="Basic and acidic residues" evidence="6">
    <location>
        <begin position="17"/>
        <end position="28"/>
    </location>
</feature>
<dbReference type="VEuPathDB" id="FungiDB:jhhlp_008387"/>
<dbReference type="InterPro" id="IPR036259">
    <property type="entry name" value="MFS_trans_sf"/>
</dbReference>
<dbReference type="PANTHER" id="PTHR43791:SF65">
    <property type="entry name" value="MAJOR FACILITATOR SUPERFAMILY (MFS) PROFILE DOMAIN-CONTAINING PROTEIN-RELATED"/>
    <property type="match status" value="1"/>
</dbReference>
<accession>A0A2N3MXW5</accession>
<keyword evidence="4 7" id="KW-1133">Transmembrane helix</keyword>
<dbReference type="PANTHER" id="PTHR43791">
    <property type="entry name" value="PERMEASE-RELATED"/>
    <property type="match status" value="1"/>
</dbReference>
<reference evidence="8 9" key="1">
    <citation type="journal article" date="2017" name="G3 (Bethesda)">
        <title>First Draft Genome Sequence of the Pathogenic Fungus Lomentospora prolificans (Formerly Scedosporium prolificans).</title>
        <authorList>
            <person name="Luo R."/>
            <person name="Zimin A."/>
            <person name="Workman R."/>
            <person name="Fan Y."/>
            <person name="Pertea G."/>
            <person name="Grossman N."/>
            <person name="Wear M.P."/>
            <person name="Jia B."/>
            <person name="Miller H."/>
            <person name="Casadevall A."/>
            <person name="Timp W."/>
            <person name="Zhang S.X."/>
            <person name="Salzberg S.L."/>
        </authorList>
    </citation>
    <scope>NUCLEOTIDE SEQUENCE [LARGE SCALE GENOMIC DNA]</scope>
    <source>
        <strain evidence="8 9">JHH-5317</strain>
    </source>
</reference>
<evidence type="ECO:0000256" key="1">
    <source>
        <dbReference type="ARBA" id="ARBA00004141"/>
    </source>
</evidence>
<feature type="transmembrane region" description="Helical" evidence="7">
    <location>
        <begin position="540"/>
        <end position="561"/>
    </location>
</feature>
<feature type="transmembrane region" description="Helical" evidence="7">
    <location>
        <begin position="446"/>
        <end position="464"/>
    </location>
</feature>
<evidence type="ECO:0000256" key="4">
    <source>
        <dbReference type="ARBA" id="ARBA00022989"/>
    </source>
</evidence>
<gene>
    <name evidence="8" type="ORF">jhhlp_008387</name>
</gene>
<feature type="region of interest" description="Disordered" evidence="6">
    <location>
        <begin position="1"/>
        <end position="56"/>
    </location>
</feature>
<dbReference type="InterPro" id="IPR011701">
    <property type="entry name" value="MFS"/>
</dbReference>
<evidence type="ECO:0000256" key="2">
    <source>
        <dbReference type="ARBA" id="ARBA00022448"/>
    </source>
</evidence>
<keyword evidence="3 7" id="KW-0812">Transmembrane</keyword>
<dbReference type="OrthoDB" id="1935484at2759"/>
<comment type="caution">
    <text evidence="8">The sequence shown here is derived from an EMBL/GenBank/DDBJ whole genome shotgun (WGS) entry which is preliminary data.</text>
</comment>
<dbReference type="AlphaFoldDB" id="A0A2N3MXW5"/>
<feature type="transmembrane region" description="Helical" evidence="7">
    <location>
        <begin position="379"/>
        <end position="396"/>
    </location>
</feature>
<dbReference type="GO" id="GO:0016020">
    <property type="term" value="C:membrane"/>
    <property type="evidence" value="ECO:0007669"/>
    <property type="project" value="UniProtKB-SubCell"/>
</dbReference>
<feature type="transmembrane region" description="Helical" evidence="7">
    <location>
        <begin position="507"/>
        <end position="528"/>
    </location>
</feature>
<evidence type="ECO:0000313" key="9">
    <source>
        <dbReference type="Proteomes" id="UP000233524"/>
    </source>
</evidence>